<reference evidence="3 4" key="1">
    <citation type="submission" date="2017-09" db="EMBL/GenBank/DDBJ databases">
        <title>The draft genome sequences of Marinobacter guineae M3B.</title>
        <authorList>
            <person name="Cao J."/>
        </authorList>
    </citation>
    <scope>NUCLEOTIDE SEQUENCE [LARGE SCALE GENOMIC DNA]</scope>
    <source>
        <strain evidence="3 4">M3B</strain>
    </source>
</reference>
<dbReference type="Proteomes" id="UP000229044">
    <property type="component" value="Unassembled WGS sequence"/>
</dbReference>
<dbReference type="Gene3D" id="3.30.450.40">
    <property type="match status" value="1"/>
</dbReference>
<dbReference type="SUPFAM" id="SSF55781">
    <property type="entry name" value="GAF domain-like"/>
    <property type="match status" value="1"/>
</dbReference>
<dbReference type="InterPro" id="IPR003018">
    <property type="entry name" value="GAF"/>
</dbReference>
<evidence type="ECO:0000313" key="3">
    <source>
        <dbReference type="EMBL" id="PHQ23645.1"/>
    </source>
</evidence>
<dbReference type="GO" id="GO:0071111">
    <property type="term" value="F:cyclic-guanylate-specific phosphodiesterase activity"/>
    <property type="evidence" value="ECO:0007669"/>
    <property type="project" value="InterPro"/>
</dbReference>
<dbReference type="EMBL" id="NTFI01000013">
    <property type="protein sequence ID" value="PHQ23645.1"/>
    <property type="molecule type" value="Genomic_DNA"/>
</dbReference>
<organism evidence="3 4">
    <name type="scientific">Marinobacter guineae</name>
    <dbReference type="NCBI Taxonomy" id="432303"/>
    <lineage>
        <taxon>Bacteria</taxon>
        <taxon>Pseudomonadati</taxon>
        <taxon>Pseudomonadota</taxon>
        <taxon>Gammaproteobacteria</taxon>
        <taxon>Pseudomonadales</taxon>
        <taxon>Marinobacteraceae</taxon>
        <taxon>Marinobacter</taxon>
    </lineage>
</organism>
<dbReference type="AlphaFoldDB" id="A0A2G1VA79"/>
<dbReference type="PANTHER" id="PTHR33121">
    <property type="entry name" value="CYCLIC DI-GMP PHOSPHODIESTERASE PDEF"/>
    <property type="match status" value="1"/>
</dbReference>
<keyword evidence="4" id="KW-1185">Reference proteome</keyword>
<feature type="compositionally biased region" description="Polar residues" evidence="1">
    <location>
        <begin position="7"/>
        <end position="27"/>
    </location>
</feature>
<dbReference type="Pfam" id="PF01590">
    <property type="entry name" value="GAF"/>
    <property type="match status" value="1"/>
</dbReference>
<dbReference type="PROSITE" id="PS50883">
    <property type="entry name" value="EAL"/>
    <property type="match status" value="1"/>
</dbReference>
<accession>A0A2G1VA79</accession>
<dbReference type="InterPro" id="IPR050706">
    <property type="entry name" value="Cyclic-di-GMP_PDE-like"/>
</dbReference>
<dbReference type="PANTHER" id="PTHR33121:SF76">
    <property type="entry name" value="SIGNALING PROTEIN"/>
    <property type="match status" value="1"/>
</dbReference>
<name>A0A2G1VA79_9GAMM</name>
<comment type="caution">
    <text evidence="3">The sequence shown here is derived from an EMBL/GenBank/DDBJ whole genome shotgun (WGS) entry which is preliminary data.</text>
</comment>
<sequence>MDGGQGPSNARNRQSTGLRPQMSNSFKTGTKGVLTMAVGTVRSGPDYFDEAFGVSIAKLLGMLRRSFSMDMAFIGKFEHGTRTMVFVESDNNADLSSEGFCFSHPQSQTYCRKIADGELPSIIPDARSNAITRAMDVTNELSIGAYLGVPIYLSDGEIYGTLCCLKHSSDPSLETRDPSLLAFVADVIADRIEFHRHRQRHDNQIRSRIEGLSSSQELTMHFQPIWSITGAAICGYEALARFNTEPYRSPDIWFSEAEQVGLGDFLETLAIDLALTQLPKIPESCFLSINASPAAILSGAVGNLLNRKDAHRIVLEVTEHSQILDYPEFRDSVQSIRKMGARLAIDDAGSGYASLQHVLELDADIIKLDLNLIRNIHCDRKKQALAAALVSYAQRVRAQVVAEGVETQEEFDVLKELGVDKVQGYYIGKPAELA</sequence>
<dbReference type="SMART" id="SM00065">
    <property type="entry name" value="GAF"/>
    <property type="match status" value="1"/>
</dbReference>
<protein>
    <recommendedName>
        <fullName evidence="2">EAL domain-containing protein</fullName>
    </recommendedName>
</protein>
<dbReference type="OrthoDB" id="1673646at2"/>
<feature type="domain" description="EAL" evidence="2">
    <location>
        <begin position="198"/>
        <end position="434"/>
    </location>
</feature>
<dbReference type="SUPFAM" id="SSF141868">
    <property type="entry name" value="EAL domain-like"/>
    <property type="match status" value="1"/>
</dbReference>
<proteinExistence type="predicted"/>
<dbReference type="CDD" id="cd01948">
    <property type="entry name" value="EAL"/>
    <property type="match status" value="1"/>
</dbReference>
<dbReference type="InterPro" id="IPR035919">
    <property type="entry name" value="EAL_sf"/>
</dbReference>
<dbReference type="Gene3D" id="3.20.20.450">
    <property type="entry name" value="EAL domain"/>
    <property type="match status" value="1"/>
</dbReference>
<evidence type="ECO:0000259" key="2">
    <source>
        <dbReference type="PROSITE" id="PS50883"/>
    </source>
</evidence>
<dbReference type="InterPro" id="IPR001633">
    <property type="entry name" value="EAL_dom"/>
</dbReference>
<feature type="region of interest" description="Disordered" evidence="1">
    <location>
        <begin position="1"/>
        <end position="27"/>
    </location>
</feature>
<dbReference type="InterPro" id="IPR029016">
    <property type="entry name" value="GAF-like_dom_sf"/>
</dbReference>
<evidence type="ECO:0000256" key="1">
    <source>
        <dbReference type="SAM" id="MobiDB-lite"/>
    </source>
</evidence>
<gene>
    <name evidence="3" type="ORF">CLH62_20410</name>
</gene>
<dbReference type="SMART" id="SM00052">
    <property type="entry name" value="EAL"/>
    <property type="match status" value="1"/>
</dbReference>
<evidence type="ECO:0000313" key="4">
    <source>
        <dbReference type="Proteomes" id="UP000229044"/>
    </source>
</evidence>
<dbReference type="Pfam" id="PF00563">
    <property type="entry name" value="EAL"/>
    <property type="match status" value="1"/>
</dbReference>